<dbReference type="AlphaFoldDB" id="A0A438EZV7"/>
<organism evidence="1 2">
    <name type="scientific">Vitis vinifera</name>
    <name type="common">Grape</name>
    <dbReference type="NCBI Taxonomy" id="29760"/>
    <lineage>
        <taxon>Eukaryota</taxon>
        <taxon>Viridiplantae</taxon>
        <taxon>Streptophyta</taxon>
        <taxon>Embryophyta</taxon>
        <taxon>Tracheophyta</taxon>
        <taxon>Spermatophyta</taxon>
        <taxon>Magnoliopsida</taxon>
        <taxon>eudicotyledons</taxon>
        <taxon>Gunneridae</taxon>
        <taxon>Pentapetalae</taxon>
        <taxon>rosids</taxon>
        <taxon>Vitales</taxon>
        <taxon>Vitaceae</taxon>
        <taxon>Viteae</taxon>
        <taxon>Vitis</taxon>
    </lineage>
</organism>
<sequence length="108" mass="11376">MAEAVVSAGECENAHLEMDILCLKSCRRKPREDTANKCIAAAIMRTISLTFDRHSAKTGLKNDHGDACDGPSFVCPLTSSLHGSIDVAVAGKAAMAITIRFLVAASLS</sequence>
<evidence type="ECO:0000313" key="1">
    <source>
        <dbReference type="EMBL" id="RVW53288.1"/>
    </source>
</evidence>
<dbReference type="EMBL" id="QGNW01001151">
    <property type="protein sequence ID" value="RVW53288.1"/>
    <property type="molecule type" value="Genomic_DNA"/>
</dbReference>
<gene>
    <name evidence="1" type="ORF">CK203_100495</name>
</gene>
<proteinExistence type="predicted"/>
<evidence type="ECO:0000313" key="2">
    <source>
        <dbReference type="Proteomes" id="UP000288805"/>
    </source>
</evidence>
<reference evidence="1 2" key="1">
    <citation type="journal article" date="2018" name="PLoS Genet.">
        <title>Population sequencing reveals clonal diversity and ancestral inbreeding in the grapevine cultivar Chardonnay.</title>
        <authorList>
            <person name="Roach M.J."/>
            <person name="Johnson D.L."/>
            <person name="Bohlmann J."/>
            <person name="van Vuuren H.J."/>
            <person name="Jones S.J."/>
            <person name="Pretorius I.S."/>
            <person name="Schmidt S.A."/>
            <person name="Borneman A.R."/>
        </authorList>
    </citation>
    <scope>NUCLEOTIDE SEQUENCE [LARGE SCALE GENOMIC DNA]</scope>
    <source>
        <strain evidence="2">cv. Chardonnay</strain>
        <tissue evidence="1">Leaf</tissue>
    </source>
</reference>
<name>A0A438EZV7_VITVI</name>
<comment type="caution">
    <text evidence="1">The sequence shown here is derived from an EMBL/GenBank/DDBJ whole genome shotgun (WGS) entry which is preliminary data.</text>
</comment>
<accession>A0A438EZV7</accession>
<dbReference type="Proteomes" id="UP000288805">
    <property type="component" value="Unassembled WGS sequence"/>
</dbReference>
<protein>
    <submittedName>
        <fullName evidence="1">Uncharacterized protein</fullName>
    </submittedName>
</protein>